<gene>
    <name evidence="2" type="ORF">SAMN02982996_03351</name>
</gene>
<feature type="domain" description="DUF4123" evidence="1">
    <location>
        <begin position="31"/>
        <end position="159"/>
    </location>
</feature>
<accession>A0A1H4G1J7</accession>
<keyword evidence="3" id="KW-1185">Reference proteome</keyword>
<dbReference type="eggNOG" id="ENOG502ZB4R">
    <property type="taxonomic scope" value="Bacteria"/>
</dbReference>
<sequence>MTLTTPLTTPFLTETHEDADGWLARIDEGGCFIVAEAALNDAAPWLAERWGGSLEHTRLYWGEAGREHASISPYCIPVTAQNWPQLEEYLCTREGWGVGIQLEWFMQAYTPGQQLVELVSHLRHWSLVALPDGDNAILRISDWLIVKQLLSASTAQEATALFGPIARFYDIAPEGGVSKVLTLTQREPHDIPDTSPRQLSDAQWQAILGPSTQNALETYMTHLRTYHPRWQSNDDDALLAFTQQQVKQAELQGFNNDRDIVRYLALATELSPDFIHEPWAQIVMAEPEIIGTQNKMDRLYAAAVSQQIKA</sequence>
<dbReference type="EMBL" id="FNQS01000019">
    <property type="protein sequence ID" value="SEB03469.1"/>
    <property type="molecule type" value="Genomic_DNA"/>
</dbReference>
<reference evidence="2 3" key="1">
    <citation type="submission" date="2016-10" db="EMBL/GenBank/DDBJ databases">
        <authorList>
            <person name="de Groot N.N."/>
        </authorList>
    </citation>
    <scope>NUCLEOTIDE SEQUENCE [LARGE SCALE GENOMIC DNA]</scope>
    <source>
        <strain evidence="2 3">ATCC 29281</strain>
    </source>
</reference>
<dbReference type="Pfam" id="PF13503">
    <property type="entry name" value="DUF4123"/>
    <property type="match status" value="1"/>
</dbReference>
<dbReference type="GeneID" id="97766177"/>
<evidence type="ECO:0000313" key="3">
    <source>
        <dbReference type="Proteomes" id="UP000187280"/>
    </source>
</evidence>
<dbReference type="AlphaFoldDB" id="A0A1H4G1J7"/>
<dbReference type="RefSeq" id="WP_036153408.1">
    <property type="nucleotide sequence ID" value="NZ_FNQS01000019.1"/>
</dbReference>
<protein>
    <recommendedName>
        <fullName evidence="1">DUF4123 domain-containing protein</fullName>
    </recommendedName>
</protein>
<name>A0A1H4G1J7_9GAMM</name>
<evidence type="ECO:0000259" key="1">
    <source>
        <dbReference type="Pfam" id="PF13503"/>
    </source>
</evidence>
<dbReference type="Proteomes" id="UP000187280">
    <property type="component" value="Unassembled WGS sequence"/>
</dbReference>
<evidence type="ECO:0000313" key="2">
    <source>
        <dbReference type="EMBL" id="SEB03469.1"/>
    </source>
</evidence>
<proteinExistence type="predicted"/>
<dbReference type="InterPro" id="IPR025391">
    <property type="entry name" value="DUF4123"/>
</dbReference>
<dbReference type="STRING" id="71657.SAMN02982996_03351"/>
<organism evidence="2 3">
    <name type="scientific">Lonsdalea quercina</name>
    <dbReference type="NCBI Taxonomy" id="71657"/>
    <lineage>
        <taxon>Bacteria</taxon>
        <taxon>Pseudomonadati</taxon>
        <taxon>Pseudomonadota</taxon>
        <taxon>Gammaproteobacteria</taxon>
        <taxon>Enterobacterales</taxon>
        <taxon>Pectobacteriaceae</taxon>
        <taxon>Lonsdalea</taxon>
    </lineage>
</organism>